<sequence length="182" mass="20474">MSKCREQGDVQRKLNSYQAIIPLTSSRSRNLPPILKLIRKLASPFQARYGKAPTEAECGIFEDVDALVLNGQLREEALYSLPVHRYQLGIHRLSNSEWFLGTIKDALERPGWPAKDGVGPRLTTSTEGTARQMQRAERRVQAESVLVSASFGPLKRSVTSPPPSLQHKRSRLDKSEKRIARE</sequence>
<name>A0A0C9Z608_9AGAM</name>
<dbReference type="EMBL" id="KN833715">
    <property type="protein sequence ID" value="KIK24581.1"/>
    <property type="molecule type" value="Genomic_DNA"/>
</dbReference>
<accession>A0A0C9Z608</accession>
<feature type="compositionally biased region" description="Basic and acidic residues" evidence="1">
    <location>
        <begin position="172"/>
        <end position="182"/>
    </location>
</feature>
<dbReference type="HOGENOM" id="CLU_105957_0_0_1"/>
<evidence type="ECO:0000256" key="1">
    <source>
        <dbReference type="SAM" id="MobiDB-lite"/>
    </source>
</evidence>
<dbReference type="Proteomes" id="UP000054018">
    <property type="component" value="Unassembled WGS sequence"/>
</dbReference>
<dbReference type="OrthoDB" id="2881271at2759"/>
<proteinExistence type="predicted"/>
<evidence type="ECO:0000313" key="3">
    <source>
        <dbReference type="Proteomes" id="UP000054018"/>
    </source>
</evidence>
<protein>
    <submittedName>
        <fullName evidence="2">Uncharacterized protein</fullName>
    </submittedName>
</protein>
<gene>
    <name evidence="2" type="ORF">PISMIDRAFT_10196</name>
</gene>
<feature type="region of interest" description="Disordered" evidence="1">
    <location>
        <begin position="152"/>
        <end position="182"/>
    </location>
</feature>
<evidence type="ECO:0000313" key="2">
    <source>
        <dbReference type="EMBL" id="KIK24581.1"/>
    </source>
</evidence>
<dbReference type="AlphaFoldDB" id="A0A0C9Z608"/>
<reference evidence="3" key="2">
    <citation type="submission" date="2015-01" db="EMBL/GenBank/DDBJ databases">
        <title>Evolutionary Origins and Diversification of the Mycorrhizal Mutualists.</title>
        <authorList>
            <consortium name="DOE Joint Genome Institute"/>
            <consortium name="Mycorrhizal Genomics Consortium"/>
            <person name="Kohler A."/>
            <person name="Kuo A."/>
            <person name="Nagy L.G."/>
            <person name="Floudas D."/>
            <person name="Copeland A."/>
            <person name="Barry K.W."/>
            <person name="Cichocki N."/>
            <person name="Veneault-Fourrey C."/>
            <person name="LaButti K."/>
            <person name="Lindquist E.A."/>
            <person name="Lipzen A."/>
            <person name="Lundell T."/>
            <person name="Morin E."/>
            <person name="Murat C."/>
            <person name="Riley R."/>
            <person name="Ohm R."/>
            <person name="Sun H."/>
            <person name="Tunlid A."/>
            <person name="Henrissat B."/>
            <person name="Grigoriev I.V."/>
            <person name="Hibbett D.S."/>
            <person name="Martin F."/>
        </authorList>
    </citation>
    <scope>NUCLEOTIDE SEQUENCE [LARGE SCALE GENOMIC DNA]</scope>
    <source>
        <strain evidence="3">441</strain>
    </source>
</reference>
<keyword evidence="3" id="KW-1185">Reference proteome</keyword>
<reference evidence="2 3" key="1">
    <citation type="submission" date="2014-04" db="EMBL/GenBank/DDBJ databases">
        <authorList>
            <consortium name="DOE Joint Genome Institute"/>
            <person name="Kuo A."/>
            <person name="Kohler A."/>
            <person name="Costa M.D."/>
            <person name="Nagy L.G."/>
            <person name="Floudas D."/>
            <person name="Copeland A."/>
            <person name="Barry K.W."/>
            <person name="Cichocki N."/>
            <person name="Veneault-Fourrey C."/>
            <person name="LaButti K."/>
            <person name="Lindquist E.A."/>
            <person name="Lipzen A."/>
            <person name="Lundell T."/>
            <person name="Morin E."/>
            <person name="Murat C."/>
            <person name="Sun H."/>
            <person name="Tunlid A."/>
            <person name="Henrissat B."/>
            <person name="Grigoriev I.V."/>
            <person name="Hibbett D.S."/>
            <person name="Martin F."/>
            <person name="Nordberg H.P."/>
            <person name="Cantor M.N."/>
            <person name="Hua S.X."/>
        </authorList>
    </citation>
    <scope>NUCLEOTIDE SEQUENCE [LARGE SCALE GENOMIC DNA]</scope>
    <source>
        <strain evidence="2 3">441</strain>
    </source>
</reference>
<organism evidence="2 3">
    <name type="scientific">Pisolithus microcarpus 441</name>
    <dbReference type="NCBI Taxonomy" id="765257"/>
    <lineage>
        <taxon>Eukaryota</taxon>
        <taxon>Fungi</taxon>
        <taxon>Dikarya</taxon>
        <taxon>Basidiomycota</taxon>
        <taxon>Agaricomycotina</taxon>
        <taxon>Agaricomycetes</taxon>
        <taxon>Agaricomycetidae</taxon>
        <taxon>Boletales</taxon>
        <taxon>Sclerodermatineae</taxon>
        <taxon>Pisolithaceae</taxon>
        <taxon>Pisolithus</taxon>
    </lineage>
</organism>